<feature type="binding site" evidence="11">
    <location>
        <position position="147"/>
    </location>
    <ligand>
        <name>Zn(2+)</name>
        <dbReference type="ChEBI" id="CHEBI:29105"/>
    </ligand>
</feature>
<comment type="similarity">
    <text evidence="2">Belongs to the Fur family.</text>
</comment>
<evidence type="ECO:0000256" key="8">
    <source>
        <dbReference type="ARBA" id="ARBA00023015"/>
    </source>
</evidence>
<dbReference type="CDD" id="cd07153">
    <property type="entry name" value="Fur_like"/>
    <property type="match status" value="1"/>
</dbReference>
<sequence>MTPITSDPASTPAPLVWATRLRAAGLRVTKQRLAVLEALHTAPHTTAEDVLAQVRGQLPEITVQSVYTVLNSLTSAGLLRRLDLSGQPARYETQPGGVSDNHHHAVCTECGRIEDVACAVGHTPCLTPADDHGMTIQVADVIYQGICADCASGTSSAQTPTDSGTAVRG</sequence>
<keyword evidence="10" id="KW-0804">Transcription</keyword>
<keyword evidence="5 11" id="KW-0479">Metal-binding</keyword>
<accession>A0A1I7MMH5</accession>
<feature type="binding site" evidence="11">
    <location>
        <position position="107"/>
    </location>
    <ligand>
        <name>Zn(2+)</name>
        <dbReference type="ChEBI" id="CHEBI:29105"/>
    </ligand>
</feature>
<evidence type="ECO:0000256" key="4">
    <source>
        <dbReference type="ARBA" id="ARBA00022491"/>
    </source>
</evidence>
<dbReference type="Gene3D" id="1.10.10.10">
    <property type="entry name" value="Winged helix-like DNA-binding domain superfamily/Winged helix DNA-binding domain"/>
    <property type="match status" value="1"/>
</dbReference>
<dbReference type="PANTHER" id="PTHR33202">
    <property type="entry name" value="ZINC UPTAKE REGULATION PROTEIN"/>
    <property type="match status" value="1"/>
</dbReference>
<dbReference type="STRING" id="574650.SAMN04487966_10648"/>
<evidence type="ECO:0000256" key="2">
    <source>
        <dbReference type="ARBA" id="ARBA00007957"/>
    </source>
</evidence>
<dbReference type="GO" id="GO:1900376">
    <property type="term" value="P:regulation of secondary metabolite biosynthetic process"/>
    <property type="evidence" value="ECO:0007669"/>
    <property type="project" value="TreeGrafter"/>
</dbReference>
<evidence type="ECO:0000256" key="1">
    <source>
        <dbReference type="ARBA" id="ARBA00004496"/>
    </source>
</evidence>
<name>A0A1I7MMH5_9MICC</name>
<evidence type="ECO:0000313" key="13">
    <source>
        <dbReference type="Proteomes" id="UP000198881"/>
    </source>
</evidence>
<dbReference type="Pfam" id="PF01475">
    <property type="entry name" value="FUR"/>
    <property type="match status" value="1"/>
</dbReference>
<evidence type="ECO:0000256" key="5">
    <source>
        <dbReference type="ARBA" id="ARBA00022723"/>
    </source>
</evidence>
<dbReference type="Gene3D" id="3.30.1490.190">
    <property type="match status" value="1"/>
</dbReference>
<keyword evidence="9" id="KW-0238">DNA-binding</keyword>
<evidence type="ECO:0000256" key="3">
    <source>
        <dbReference type="ARBA" id="ARBA00022490"/>
    </source>
</evidence>
<evidence type="ECO:0000256" key="7">
    <source>
        <dbReference type="ARBA" id="ARBA00023004"/>
    </source>
</evidence>
<dbReference type="RefSeq" id="WP_091697219.1">
    <property type="nucleotide sequence ID" value="NZ_FPCG01000006.1"/>
</dbReference>
<keyword evidence="3" id="KW-0963">Cytoplasm</keyword>
<evidence type="ECO:0000256" key="9">
    <source>
        <dbReference type="ARBA" id="ARBA00023125"/>
    </source>
</evidence>
<dbReference type="InterPro" id="IPR036388">
    <property type="entry name" value="WH-like_DNA-bd_sf"/>
</dbReference>
<dbReference type="PANTHER" id="PTHR33202:SF18">
    <property type="entry name" value="TRANSCRIPTIONAL REGULATOR FURA"/>
    <property type="match status" value="1"/>
</dbReference>
<dbReference type="InterPro" id="IPR002481">
    <property type="entry name" value="FUR"/>
</dbReference>
<dbReference type="GO" id="GO:0008270">
    <property type="term" value="F:zinc ion binding"/>
    <property type="evidence" value="ECO:0007669"/>
    <property type="project" value="TreeGrafter"/>
</dbReference>
<keyword evidence="4" id="KW-0678">Repressor</keyword>
<keyword evidence="7" id="KW-0408">Iron</keyword>
<feature type="binding site" evidence="11">
    <location>
        <position position="150"/>
    </location>
    <ligand>
        <name>Zn(2+)</name>
        <dbReference type="ChEBI" id="CHEBI:29105"/>
    </ligand>
</feature>
<protein>
    <submittedName>
        <fullName evidence="12">Fur family transcriptional regulator, ferric uptake regulator</fullName>
    </submittedName>
</protein>
<evidence type="ECO:0000256" key="10">
    <source>
        <dbReference type="ARBA" id="ARBA00023163"/>
    </source>
</evidence>
<feature type="binding site" evidence="11">
    <location>
        <position position="110"/>
    </location>
    <ligand>
        <name>Zn(2+)</name>
        <dbReference type="ChEBI" id="CHEBI:29105"/>
    </ligand>
</feature>
<evidence type="ECO:0000256" key="11">
    <source>
        <dbReference type="PIRSR" id="PIRSR602481-1"/>
    </source>
</evidence>
<organism evidence="12 13">
    <name type="scientific">Micrococcus terreus</name>
    <dbReference type="NCBI Taxonomy" id="574650"/>
    <lineage>
        <taxon>Bacteria</taxon>
        <taxon>Bacillati</taxon>
        <taxon>Actinomycetota</taxon>
        <taxon>Actinomycetes</taxon>
        <taxon>Micrococcales</taxon>
        <taxon>Micrococcaceae</taxon>
        <taxon>Micrococcus</taxon>
    </lineage>
</organism>
<dbReference type="InterPro" id="IPR043135">
    <property type="entry name" value="Fur_C"/>
</dbReference>
<dbReference type="OrthoDB" id="5242893at2"/>
<dbReference type="InterPro" id="IPR036390">
    <property type="entry name" value="WH_DNA-bd_sf"/>
</dbReference>
<dbReference type="AlphaFoldDB" id="A0A1I7MMH5"/>
<keyword evidence="8" id="KW-0805">Transcription regulation</keyword>
<dbReference type="Proteomes" id="UP000198881">
    <property type="component" value="Unassembled WGS sequence"/>
</dbReference>
<dbReference type="SUPFAM" id="SSF46785">
    <property type="entry name" value="Winged helix' DNA-binding domain"/>
    <property type="match status" value="1"/>
</dbReference>
<keyword evidence="13" id="KW-1185">Reference proteome</keyword>
<dbReference type="GO" id="GO:0003700">
    <property type="term" value="F:DNA-binding transcription factor activity"/>
    <property type="evidence" value="ECO:0007669"/>
    <property type="project" value="InterPro"/>
</dbReference>
<dbReference type="GO" id="GO:0005737">
    <property type="term" value="C:cytoplasm"/>
    <property type="evidence" value="ECO:0007669"/>
    <property type="project" value="UniProtKB-SubCell"/>
</dbReference>
<evidence type="ECO:0000313" key="12">
    <source>
        <dbReference type="EMBL" id="SFV23120.1"/>
    </source>
</evidence>
<keyword evidence="6 11" id="KW-0862">Zinc</keyword>
<comment type="subcellular location">
    <subcellularLocation>
        <location evidence="1">Cytoplasm</location>
    </subcellularLocation>
</comment>
<comment type="cofactor">
    <cofactor evidence="11">
        <name>Zn(2+)</name>
        <dbReference type="ChEBI" id="CHEBI:29105"/>
    </cofactor>
    <text evidence="11">Binds 1 zinc ion per subunit.</text>
</comment>
<gene>
    <name evidence="12" type="ORF">SAMN04487966_10648</name>
</gene>
<dbReference type="GO" id="GO:0000976">
    <property type="term" value="F:transcription cis-regulatory region binding"/>
    <property type="evidence" value="ECO:0007669"/>
    <property type="project" value="TreeGrafter"/>
</dbReference>
<proteinExistence type="inferred from homology"/>
<reference evidence="12 13" key="1">
    <citation type="submission" date="2016-10" db="EMBL/GenBank/DDBJ databases">
        <authorList>
            <person name="de Groot N.N."/>
        </authorList>
    </citation>
    <scope>NUCLEOTIDE SEQUENCE [LARGE SCALE GENOMIC DNA]</scope>
    <source>
        <strain evidence="12 13">CGMCC 1.7054</strain>
    </source>
</reference>
<evidence type="ECO:0000256" key="6">
    <source>
        <dbReference type="ARBA" id="ARBA00022833"/>
    </source>
</evidence>
<dbReference type="EMBL" id="FPCG01000006">
    <property type="protein sequence ID" value="SFV23120.1"/>
    <property type="molecule type" value="Genomic_DNA"/>
</dbReference>
<dbReference type="GO" id="GO:0045892">
    <property type="term" value="P:negative regulation of DNA-templated transcription"/>
    <property type="evidence" value="ECO:0007669"/>
    <property type="project" value="TreeGrafter"/>
</dbReference>